<sequence>MQKPILLLLGLCMLTVCLAYPNTGFGQCGDTLVTGVKNFDYKKFVGNTWDIAFAPNNVFYQSVKSANLQFSLAVDGYICKLSILLKDGTTQISKFHETYLGNSSASEIQLNDCDKPSQDTNTITIYGSKDKAYVQYFICATDGVKFAPDARFVVVPRGKILTLKERFEIFENDKKQKFFGDTVELFIQRGKKNIKTTNDDE</sequence>
<feature type="signal peptide" evidence="1">
    <location>
        <begin position="1"/>
        <end position="19"/>
    </location>
</feature>
<dbReference type="AlphaFoldDB" id="A0A1B6DUB1"/>
<reference evidence="2" key="1">
    <citation type="submission" date="2015-12" db="EMBL/GenBank/DDBJ databases">
        <title>De novo transcriptome assembly of four potential Pierce s Disease insect vectors from Arizona vineyards.</title>
        <authorList>
            <person name="Tassone E.E."/>
        </authorList>
    </citation>
    <scope>NUCLEOTIDE SEQUENCE</scope>
</reference>
<accession>A0A1B6DUB1</accession>
<keyword evidence="1" id="KW-0732">Signal</keyword>
<organism evidence="2">
    <name type="scientific">Clastoptera arizonana</name>
    <name type="common">Arizona spittle bug</name>
    <dbReference type="NCBI Taxonomy" id="38151"/>
    <lineage>
        <taxon>Eukaryota</taxon>
        <taxon>Metazoa</taxon>
        <taxon>Ecdysozoa</taxon>
        <taxon>Arthropoda</taxon>
        <taxon>Hexapoda</taxon>
        <taxon>Insecta</taxon>
        <taxon>Pterygota</taxon>
        <taxon>Neoptera</taxon>
        <taxon>Paraneoptera</taxon>
        <taxon>Hemiptera</taxon>
        <taxon>Auchenorrhyncha</taxon>
        <taxon>Cercopoidea</taxon>
        <taxon>Clastopteridae</taxon>
        <taxon>Clastoptera</taxon>
    </lineage>
</organism>
<name>A0A1B6DUB1_9HEMI</name>
<evidence type="ECO:0000256" key="1">
    <source>
        <dbReference type="SAM" id="SignalP"/>
    </source>
</evidence>
<dbReference type="EMBL" id="GEDC01008034">
    <property type="protein sequence ID" value="JAS29264.1"/>
    <property type="molecule type" value="Transcribed_RNA"/>
</dbReference>
<evidence type="ECO:0008006" key="3">
    <source>
        <dbReference type="Google" id="ProtNLM"/>
    </source>
</evidence>
<proteinExistence type="predicted"/>
<protein>
    <recommendedName>
        <fullName evidence="3">Lipocalin/cytosolic fatty-acid binding domain-containing protein</fullName>
    </recommendedName>
</protein>
<evidence type="ECO:0000313" key="2">
    <source>
        <dbReference type="EMBL" id="JAS29264.1"/>
    </source>
</evidence>
<feature type="chain" id="PRO_5008581524" description="Lipocalin/cytosolic fatty-acid binding domain-containing protein" evidence="1">
    <location>
        <begin position="20"/>
        <end position="201"/>
    </location>
</feature>
<gene>
    <name evidence="2" type="ORF">g.31719</name>
</gene>